<dbReference type="HOGENOM" id="CLU_012970_2_2_1"/>
<evidence type="ECO:0000256" key="5">
    <source>
        <dbReference type="ARBA" id="ARBA00022989"/>
    </source>
</evidence>
<keyword evidence="5 9" id="KW-1133">Transmembrane helix</keyword>
<dbReference type="STRING" id="1051891.A0A0C3Q252"/>
<dbReference type="GO" id="GO:0005886">
    <property type="term" value="C:plasma membrane"/>
    <property type="evidence" value="ECO:0007669"/>
    <property type="project" value="TreeGrafter"/>
</dbReference>
<feature type="transmembrane region" description="Helical" evidence="9">
    <location>
        <begin position="401"/>
        <end position="420"/>
    </location>
</feature>
<protein>
    <recommendedName>
        <fullName evidence="10">Major facilitator superfamily (MFS) profile domain-containing protein</fullName>
    </recommendedName>
</protein>
<keyword evidence="12" id="KW-1185">Reference proteome</keyword>
<dbReference type="PANTHER" id="PTHR23501">
    <property type="entry name" value="MAJOR FACILITATOR SUPERFAMILY"/>
    <property type="match status" value="1"/>
</dbReference>
<reference evidence="12" key="2">
    <citation type="submission" date="2015-01" db="EMBL/GenBank/DDBJ databases">
        <title>Evolutionary Origins and Diversification of the Mycorrhizal Mutualists.</title>
        <authorList>
            <consortium name="DOE Joint Genome Institute"/>
            <consortium name="Mycorrhizal Genomics Consortium"/>
            <person name="Kohler A."/>
            <person name="Kuo A."/>
            <person name="Nagy L.G."/>
            <person name="Floudas D."/>
            <person name="Copeland A."/>
            <person name="Barry K.W."/>
            <person name="Cichocki N."/>
            <person name="Veneault-Fourrey C."/>
            <person name="LaButti K."/>
            <person name="Lindquist E.A."/>
            <person name="Lipzen A."/>
            <person name="Lundell T."/>
            <person name="Morin E."/>
            <person name="Murat C."/>
            <person name="Riley R."/>
            <person name="Ohm R."/>
            <person name="Sun H."/>
            <person name="Tunlid A."/>
            <person name="Henrissat B."/>
            <person name="Grigoriev I.V."/>
            <person name="Hibbett D.S."/>
            <person name="Martin F."/>
        </authorList>
    </citation>
    <scope>NUCLEOTIDE SEQUENCE [LARGE SCALE GENOMIC DNA]</scope>
    <source>
        <strain evidence="12">MUT 4182</strain>
    </source>
</reference>
<dbReference type="InterPro" id="IPR036259">
    <property type="entry name" value="MFS_trans_sf"/>
</dbReference>
<evidence type="ECO:0000256" key="2">
    <source>
        <dbReference type="ARBA" id="ARBA00008335"/>
    </source>
</evidence>
<accession>A0A0C3Q252</accession>
<evidence type="ECO:0000259" key="10">
    <source>
        <dbReference type="PROSITE" id="PS50850"/>
    </source>
</evidence>
<comment type="similarity">
    <text evidence="2">Belongs to the major facilitator superfamily.</text>
</comment>
<feature type="transmembrane region" description="Helical" evidence="9">
    <location>
        <begin position="56"/>
        <end position="80"/>
    </location>
</feature>
<reference evidence="11 12" key="1">
    <citation type="submission" date="2014-04" db="EMBL/GenBank/DDBJ databases">
        <authorList>
            <consortium name="DOE Joint Genome Institute"/>
            <person name="Kuo A."/>
            <person name="Girlanda M."/>
            <person name="Perotto S."/>
            <person name="Kohler A."/>
            <person name="Nagy L.G."/>
            <person name="Floudas D."/>
            <person name="Copeland A."/>
            <person name="Barry K.W."/>
            <person name="Cichocki N."/>
            <person name="Veneault-Fourrey C."/>
            <person name="LaButti K."/>
            <person name="Lindquist E.A."/>
            <person name="Lipzen A."/>
            <person name="Lundell T."/>
            <person name="Morin E."/>
            <person name="Murat C."/>
            <person name="Sun H."/>
            <person name="Tunlid A."/>
            <person name="Henrissat B."/>
            <person name="Grigoriev I.V."/>
            <person name="Hibbett D.S."/>
            <person name="Martin F."/>
            <person name="Nordberg H.P."/>
            <person name="Cantor M.N."/>
            <person name="Hua S.X."/>
        </authorList>
    </citation>
    <scope>NUCLEOTIDE SEQUENCE [LARGE SCALE GENOMIC DNA]</scope>
    <source>
        <strain evidence="11 12">MUT 4182</strain>
    </source>
</reference>
<feature type="transmembrane region" description="Helical" evidence="9">
    <location>
        <begin position="123"/>
        <end position="141"/>
    </location>
</feature>
<sequence length="597" mass="64735">MSEPNTTDVEKRPVTHPSSSEPSVSHDDALFDTPDAHIGVKKVEAAAKVYRGRTKWFLYLGIAFASYIYSLDGTTTWTYLSWAQSSFGKHSLIASIQVAQAIIIAVGKPIVAKLADVTSRPVAYSSVLFFYVIGYIVIASANKTNHLAGGIVVYAMGYTGLQVLTSIIVADITSLQYRGLVQGLTSAPFILNAFVSAFISESVLGPTFSGWRWGYGMFAILVPVALAPLIITLFWAEHAAYKRGYLEREKSIPITEKIKRAIIDTDALGLILLSAGVALLLLPLTLANNAKGKWHNASMIAMIVLGPIFLIAFGIYEWKFSPKPLAPGRFLRNPSVVIASLIGFFDFVSFYLTYTYLYSFVYITQPNWSVRQLTYFANTQSVALTVFAIMAGVIMRFTHRYKWLLVFGLTVRLAGVGMMIHSRGARGGAAELVINQVIQGFGGGIASLTTGVGSQASVPHRDVAIVTAIVLLVTEIGGVVGNAIAGAIWSNTMPGQLRKHLPFLSDEEVSTLFGSIITVGTYAEGSPERTGAIAAYDEVMKRMLIAAVVIAVIPLVLSFFMPNWYLGEVQNAVTEKNIAGEKEEAVNAKEGRKESEA</sequence>
<evidence type="ECO:0000256" key="4">
    <source>
        <dbReference type="ARBA" id="ARBA00022692"/>
    </source>
</evidence>
<feature type="region of interest" description="Disordered" evidence="8">
    <location>
        <begin position="1"/>
        <end position="26"/>
    </location>
</feature>
<keyword evidence="4 9" id="KW-0812">Transmembrane</keyword>
<dbReference type="OrthoDB" id="2241241at2759"/>
<dbReference type="PROSITE" id="PS50850">
    <property type="entry name" value="MFS"/>
    <property type="match status" value="1"/>
</dbReference>
<feature type="transmembrane region" description="Helical" evidence="9">
    <location>
        <begin position="375"/>
        <end position="394"/>
    </location>
</feature>
<feature type="transmembrane region" description="Helical" evidence="9">
    <location>
        <begin position="543"/>
        <end position="561"/>
    </location>
</feature>
<evidence type="ECO:0000313" key="12">
    <source>
        <dbReference type="Proteomes" id="UP000054248"/>
    </source>
</evidence>
<dbReference type="FunFam" id="1.20.1250.20:FF:000197">
    <property type="entry name" value="Siderophore iron transporter 1"/>
    <property type="match status" value="1"/>
</dbReference>
<evidence type="ECO:0000256" key="6">
    <source>
        <dbReference type="ARBA" id="ARBA00023065"/>
    </source>
</evidence>
<feature type="transmembrane region" description="Helical" evidence="9">
    <location>
        <begin position="267"/>
        <end position="286"/>
    </location>
</feature>
<dbReference type="GO" id="GO:0022857">
    <property type="term" value="F:transmembrane transporter activity"/>
    <property type="evidence" value="ECO:0007669"/>
    <property type="project" value="InterPro"/>
</dbReference>
<feature type="transmembrane region" description="Helical" evidence="9">
    <location>
        <begin position="463"/>
        <end position="489"/>
    </location>
</feature>
<gene>
    <name evidence="11" type="ORF">M407DRAFT_33534</name>
</gene>
<organism evidence="11 12">
    <name type="scientific">Tulasnella calospora MUT 4182</name>
    <dbReference type="NCBI Taxonomy" id="1051891"/>
    <lineage>
        <taxon>Eukaryota</taxon>
        <taxon>Fungi</taxon>
        <taxon>Dikarya</taxon>
        <taxon>Basidiomycota</taxon>
        <taxon>Agaricomycotina</taxon>
        <taxon>Agaricomycetes</taxon>
        <taxon>Cantharellales</taxon>
        <taxon>Tulasnellaceae</taxon>
        <taxon>Tulasnella</taxon>
    </lineage>
</organism>
<feature type="transmembrane region" description="Helical" evidence="9">
    <location>
        <begin position="147"/>
        <end position="168"/>
    </location>
</feature>
<name>A0A0C3Q252_9AGAM</name>
<dbReference type="AlphaFoldDB" id="A0A0C3Q252"/>
<dbReference type="EMBL" id="KN823480">
    <property type="protein sequence ID" value="KIO16816.1"/>
    <property type="molecule type" value="Genomic_DNA"/>
</dbReference>
<evidence type="ECO:0000256" key="7">
    <source>
        <dbReference type="ARBA" id="ARBA00023136"/>
    </source>
</evidence>
<feature type="transmembrane region" description="Helical" evidence="9">
    <location>
        <begin position="298"/>
        <end position="316"/>
    </location>
</feature>
<dbReference type="Pfam" id="PF07690">
    <property type="entry name" value="MFS_1"/>
    <property type="match status" value="1"/>
</dbReference>
<dbReference type="InterPro" id="IPR011701">
    <property type="entry name" value="MFS"/>
</dbReference>
<dbReference type="GO" id="GO:0006811">
    <property type="term" value="P:monoatomic ion transport"/>
    <property type="evidence" value="ECO:0007669"/>
    <property type="project" value="UniProtKB-KW"/>
</dbReference>
<keyword evidence="3" id="KW-0813">Transport</keyword>
<feature type="transmembrane region" description="Helical" evidence="9">
    <location>
        <begin position="180"/>
        <end position="200"/>
    </location>
</feature>
<dbReference type="Gene3D" id="1.20.1250.20">
    <property type="entry name" value="MFS general substrate transporter like domains"/>
    <property type="match status" value="2"/>
</dbReference>
<keyword evidence="7 9" id="KW-0472">Membrane</keyword>
<keyword evidence="6" id="KW-0406">Ion transport</keyword>
<evidence type="ECO:0000256" key="3">
    <source>
        <dbReference type="ARBA" id="ARBA00022448"/>
    </source>
</evidence>
<dbReference type="PANTHER" id="PTHR23501:SF87">
    <property type="entry name" value="SIDEROPHORE IRON TRANSPORTER 2"/>
    <property type="match status" value="1"/>
</dbReference>
<dbReference type="SUPFAM" id="SSF103473">
    <property type="entry name" value="MFS general substrate transporter"/>
    <property type="match status" value="1"/>
</dbReference>
<comment type="subcellular location">
    <subcellularLocation>
        <location evidence="1">Membrane</location>
        <topology evidence="1">Multi-pass membrane protein</topology>
    </subcellularLocation>
</comment>
<feature type="transmembrane region" description="Helical" evidence="9">
    <location>
        <begin position="336"/>
        <end position="363"/>
    </location>
</feature>
<dbReference type="Proteomes" id="UP000054248">
    <property type="component" value="Unassembled WGS sequence"/>
</dbReference>
<evidence type="ECO:0000256" key="1">
    <source>
        <dbReference type="ARBA" id="ARBA00004141"/>
    </source>
</evidence>
<feature type="transmembrane region" description="Helical" evidence="9">
    <location>
        <begin position="212"/>
        <end position="236"/>
    </location>
</feature>
<proteinExistence type="inferred from homology"/>
<evidence type="ECO:0000256" key="8">
    <source>
        <dbReference type="SAM" id="MobiDB-lite"/>
    </source>
</evidence>
<feature type="transmembrane region" description="Helical" evidence="9">
    <location>
        <begin position="92"/>
        <end position="111"/>
    </location>
</feature>
<dbReference type="InterPro" id="IPR020846">
    <property type="entry name" value="MFS_dom"/>
</dbReference>
<evidence type="ECO:0000256" key="9">
    <source>
        <dbReference type="SAM" id="Phobius"/>
    </source>
</evidence>
<feature type="domain" description="Major facilitator superfamily (MFS) profile" evidence="10">
    <location>
        <begin position="58"/>
        <end position="565"/>
    </location>
</feature>
<evidence type="ECO:0000313" key="11">
    <source>
        <dbReference type="EMBL" id="KIO16816.1"/>
    </source>
</evidence>